<dbReference type="AlphaFoldDB" id="A0A0F9WGQ3"/>
<comment type="caution">
    <text evidence="1">The sequence shown here is derived from an EMBL/GenBank/DDBJ whole genome shotgun (WGS) entry which is preliminary data.</text>
</comment>
<gene>
    <name evidence="1" type="ORF">LCGC14_0282500</name>
</gene>
<reference evidence="1" key="1">
    <citation type="journal article" date="2015" name="Nature">
        <title>Complex archaea that bridge the gap between prokaryotes and eukaryotes.</title>
        <authorList>
            <person name="Spang A."/>
            <person name="Saw J.H."/>
            <person name="Jorgensen S.L."/>
            <person name="Zaremba-Niedzwiedzka K."/>
            <person name="Martijn J."/>
            <person name="Lind A.E."/>
            <person name="van Eijk R."/>
            <person name="Schleper C."/>
            <person name="Guy L."/>
            <person name="Ettema T.J."/>
        </authorList>
    </citation>
    <scope>NUCLEOTIDE SEQUENCE</scope>
</reference>
<protein>
    <submittedName>
        <fullName evidence="1">Uncharacterized protein</fullName>
    </submittedName>
</protein>
<accession>A0A0F9WGQ3</accession>
<organism evidence="1">
    <name type="scientific">marine sediment metagenome</name>
    <dbReference type="NCBI Taxonomy" id="412755"/>
    <lineage>
        <taxon>unclassified sequences</taxon>
        <taxon>metagenomes</taxon>
        <taxon>ecological metagenomes</taxon>
    </lineage>
</organism>
<evidence type="ECO:0000313" key="1">
    <source>
        <dbReference type="EMBL" id="KKN85081.1"/>
    </source>
</evidence>
<sequence length="34" mass="3630">MTTTCEAVTGIELLPQGYSSVKHVLELAFYGVTA</sequence>
<proteinExistence type="predicted"/>
<dbReference type="EMBL" id="LAZR01000163">
    <property type="protein sequence ID" value="KKN85081.1"/>
    <property type="molecule type" value="Genomic_DNA"/>
</dbReference>
<name>A0A0F9WGQ3_9ZZZZ</name>